<dbReference type="Proteomes" id="UP000265100">
    <property type="component" value="Chromosome 11"/>
</dbReference>
<keyword evidence="7 11" id="KW-0472">Membrane</keyword>
<reference evidence="14 15" key="1">
    <citation type="submission" date="2018-05" db="EMBL/GenBank/DDBJ databases">
        <authorList>
            <person name="Datahose"/>
        </authorList>
    </citation>
    <scope>NUCLEOTIDE SEQUENCE</scope>
</reference>
<dbReference type="Pfam" id="PF07679">
    <property type="entry name" value="I-set"/>
    <property type="match status" value="1"/>
</dbReference>
<accession>A0A3P8NEF5</accession>
<dbReference type="PROSITE" id="PS50835">
    <property type="entry name" value="IG_LIKE"/>
    <property type="match status" value="7"/>
</dbReference>
<dbReference type="PROSITE" id="PS00290">
    <property type="entry name" value="IG_MHC"/>
    <property type="match status" value="1"/>
</dbReference>
<dbReference type="InterPro" id="IPR013106">
    <property type="entry name" value="Ig_V-set"/>
</dbReference>
<dbReference type="SMART" id="SM00409">
    <property type="entry name" value="IG"/>
    <property type="match status" value="8"/>
</dbReference>
<dbReference type="InterPro" id="IPR003599">
    <property type="entry name" value="Ig_sub"/>
</dbReference>
<dbReference type="GO" id="GO:0033691">
    <property type="term" value="F:sialic acid binding"/>
    <property type="evidence" value="ECO:0007669"/>
    <property type="project" value="TreeGrafter"/>
</dbReference>
<evidence type="ECO:0000259" key="13">
    <source>
        <dbReference type="PROSITE" id="PS50835"/>
    </source>
</evidence>
<dbReference type="GO" id="GO:0005886">
    <property type="term" value="C:plasma membrane"/>
    <property type="evidence" value="ECO:0007669"/>
    <property type="project" value="TreeGrafter"/>
</dbReference>
<evidence type="ECO:0000256" key="9">
    <source>
        <dbReference type="ARBA" id="ARBA00023319"/>
    </source>
</evidence>
<feature type="domain" description="Ig-like" evidence="13">
    <location>
        <begin position="276"/>
        <end position="347"/>
    </location>
</feature>
<dbReference type="Pfam" id="PF13927">
    <property type="entry name" value="Ig_3"/>
    <property type="match status" value="5"/>
</dbReference>
<dbReference type="InterPro" id="IPR036179">
    <property type="entry name" value="Ig-like_dom_sf"/>
</dbReference>
<dbReference type="GO" id="GO:0007155">
    <property type="term" value="P:cell adhesion"/>
    <property type="evidence" value="ECO:0007669"/>
    <property type="project" value="UniProtKB-KW"/>
</dbReference>
<feature type="domain" description="Ig-like" evidence="13">
    <location>
        <begin position="162"/>
        <end position="261"/>
    </location>
</feature>
<evidence type="ECO:0000256" key="11">
    <source>
        <dbReference type="SAM" id="Phobius"/>
    </source>
</evidence>
<dbReference type="InterPro" id="IPR013783">
    <property type="entry name" value="Ig-like_fold"/>
</dbReference>
<dbReference type="Pfam" id="PF07686">
    <property type="entry name" value="V-set"/>
    <property type="match status" value="1"/>
</dbReference>
<keyword evidence="2 11" id="KW-0812">Transmembrane</keyword>
<evidence type="ECO:0000256" key="10">
    <source>
        <dbReference type="ARBA" id="ARBA00038361"/>
    </source>
</evidence>
<dbReference type="InterPro" id="IPR013098">
    <property type="entry name" value="Ig_I-set"/>
</dbReference>
<evidence type="ECO:0000256" key="3">
    <source>
        <dbReference type="ARBA" id="ARBA00022734"/>
    </source>
</evidence>
<dbReference type="Bgee" id="ENSACLG00000002126">
    <property type="expression patterns" value="Expressed in spleen"/>
</dbReference>
<dbReference type="InterPro" id="IPR051036">
    <property type="entry name" value="SIGLEC"/>
</dbReference>
<dbReference type="SMART" id="SM00408">
    <property type="entry name" value="IGc2"/>
    <property type="match status" value="6"/>
</dbReference>
<dbReference type="Gene3D" id="2.60.40.10">
    <property type="entry name" value="Immunoglobulins"/>
    <property type="match status" value="9"/>
</dbReference>
<keyword evidence="15" id="KW-1185">Reference proteome</keyword>
<name>A0A3P8NEF5_ASTCA</name>
<evidence type="ECO:0000313" key="15">
    <source>
        <dbReference type="Proteomes" id="UP000265100"/>
    </source>
</evidence>
<dbReference type="GO" id="GO:0030246">
    <property type="term" value="F:carbohydrate binding"/>
    <property type="evidence" value="ECO:0007669"/>
    <property type="project" value="UniProtKB-KW"/>
</dbReference>
<reference evidence="15" key="2">
    <citation type="submission" date="2023-03" db="EMBL/GenBank/DDBJ databases">
        <authorList>
            <consortium name="Wellcome Sanger Institute Data Sharing"/>
        </authorList>
    </citation>
    <scope>NUCLEOTIDE SEQUENCE [LARGE SCALE GENOMIC DNA]</scope>
</reference>
<dbReference type="PANTHER" id="PTHR12035">
    <property type="entry name" value="SIALIC ACID BINDING IMMUNOGLOBULIN-LIKE LECTIN"/>
    <property type="match status" value="1"/>
</dbReference>
<organism evidence="14 15">
    <name type="scientific">Astatotilapia calliptera</name>
    <name type="common">Eastern happy</name>
    <name type="synonym">Chromis callipterus</name>
    <dbReference type="NCBI Taxonomy" id="8154"/>
    <lineage>
        <taxon>Eukaryota</taxon>
        <taxon>Metazoa</taxon>
        <taxon>Chordata</taxon>
        <taxon>Craniata</taxon>
        <taxon>Vertebrata</taxon>
        <taxon>Euteleostomi</taxon>
        <taxon>Actinopterygii</taxon>
        <taxon>Neopterygii</taxon>
        <taxon>Teleostei</taxon>
        <taxon>Neoteleostei</taxon>
        <taxon>Acanthomorphata</taxon>
        <taxon>Ovalentaria</taxon>
        <taxon>Cichlomorphae</taxon>
        <taxon>Cichliformes</taxon>
        <taxon>Cichlidae</taxon>
        <taxon>African cichlids</taxon>
        <taxon>Pseudocrenilabrinae</taxon>
        <taxon>Haplochromini</taxon>
        <taxon>Astatotilapia</taxon>
    </lineage>
</organism>
<evidence type="ECO:0000256" key="8">
    <source>
        <dbReference type="ARBA" id="ARBA00023157"/>
    </source>
</evidence>
<dbReference type="GeneID" id="113032544"/>
<feature type="domain" description="Ig-like" evidence="13">
    <location>
        <begin position="634"/>
        <end position="723"/>
    </location>
</feature>
<feature type="signal peptide" evidence="12">
    <location>
        <begin position="1"/>
        <end position="18"/>
    </location>
</feature>
<feature type="chain" id="PRO_5044330367" description="Ig-like domain-containing protein" evidence="12">
    <location>
        <begin position="19"/>
        <end position="1001"/>
    </location>
</feature>
<comment type="subcellular location">
    <subcellularLocation>
        <location evidence="1">Membrane</location>
        <topology evidence="1">Single-pass type I membrane protein</topology>
    </subcellularLocation>
</comment>
<keyword evidence="9" id="KW-0393">Immunoglobulin domain</keyword>
<keyword evidence="3" id="KW-0430">Lectin</keyword>
<dbReference type="RefSeq" id="XP_026041306.1">
    <property type="nucleotide sequence ID" value="XM_026185521.1"/>
</dbReference>
<dbReference type="CDD" id="cd00096">
    <property type="entry name" value="Ig"/>
    <property type="match status" value="6"/>
</dbReference>
<dbReference type="InterPro" id="IPR013162">
    <property type="entry name" value="CD80_C2-set"/>
</dbReference>
<feature type="domain" description="Ig-like" evidence="13">
    <location>
        <begin position="354"/>
        <end position="441"/>
    </location>
</feature>
<dbReference type="AlphaFoldDB" id="A0A3P8NEF5"/>
<evidence type="ECO:0000256" key="2">
    <source>
        <dbReference type="ARBA" id="ARBA00022692"/>
    </source>
</evidence>
<dbReference type="InterPro" id="IPR003006">
    <property type="entry name" value="Ig/MHC_CS"/>
</dbReference>
<feature type="domain" description="Ig-like" evidence="13">
    <location>
        <begin position="728"/>
        <end position="815"/>
    </location>
</feature>
<keyword evidence="5" id="KW-0130">Cell adhesion</keyword>
<keyword evidence="12" id="KW-0732">Signal</keyword>
<dbReference type="Ensembl" id="ENSACLT00000003191.2">
    <property type="protein sequence ID" value="ENSACLP00000003119.2"/>
    <property type="gene ID" value="ENSACLG00000002126.2"/>
</dbReference>
<feature type="transmembrane region" description="Helical" evidence="11">
    <location>
        <begin position="920"/>
        <end position="942"/>
    </location>
</feature>
<evidence type="ECO:0000313" key="14">
    <source>
        <dbReference type="Ensembl" id="ENSACLP00000003119.2"/>
    </source>
</evidence>
<dbReference type="OMA" id="FKWINIS"/>
<feature type="domain" description="Ig-like" evidence="13">
    <location>
        <begin position="540"/>
        <end position="627"/>
    </location>
</feature>
<proteinExistence type="inferred from homology"/>
<evidence type="ECO:0000256" key="5">
    <source>
        <dbReference type="ARBA" id="ARBA00022889"/>
    </source>
</evidence>
<evidence type="ECO:0000256" key="4">
    <source>
        <dbReference type="ARBA" id="ARBA00022737"/>
    </source>
</evidence>
<dbReference type="PANTHER" id="PTHR12035:SF128">
    <property type="entry name" value="BRANCHED CHAIN KETO ACID DEHYDROGENASE E1 SUBUNIT BETA,-LIKE-RELATED"/>
    <property type="match status" value="1"/>
</dbReference>
<dbReference type="GeneTree" id="ENSGT01150000286924"/>
<evidence type="ECO:0000256" key="12">
    <source>
        <dbReference type="SAM" id="SignalP"/>
    </source>
</evidence>
<dbReference type="InterPro" id="IPR007110">
    <property type="entry name" value="Ig-like_dom"/>
</dbReference>
<reference evidence="14" key="3">
    <citation type="submission" date="2025-08" db="UniProtKB">
        <authorList>
            <consortium name="Ensembl"/>
        </authorList>
    </citation>
    <scope>IDENTIFICATION</scope>
</reference>
<dbReference type="SUPFAM" id="SSF48726">
    <property type="entry name" value="Immunoglobulin"/>
    <property type="match status" value="8"/>
</dbReference>
<keyword evidence="8" id="KW-1015">Disulfide bond</keyword>
<evidence type="ECO:0000256" key="1">
    <source>
        <dbReference type="ARBA" id="ARBA00004479"/>
    </source>
</evidence>
<sequence length="1001" mass="109513">MSVLILAALLSSVTCSSADISASAWGRQHCVSGYCVTLNEGEVTVEAGLCVVIPCSYRTGDGFTPKHIAWYKCEVSEPRCGNPIMIFHTNNSIKVQSGFKARVSFLEPDLSQNNCSIFINKLKQSDSGSYHLRVIGELNGKPDGFSFSPRVTVYVKGFKLKPTVMIPTLTEGQQATLTCTAPDLCSGSVPEITWTWRGAGGTESYITGNSTDYKTENLTDATQSPVSTLTFNPSAKHHNTNVTCKISFTGETITEETSTLNVNYLKEVKIRGVTRVKEHESLNLTCSVESFPLSLIRWSRLSSDTNLKSDSRSATFIILNATTKHAGQYVCTAQYMNNTLKEKVTVRVMYYRKPQIAGRTVVKEGDVLNLTCGIESFPPALIVWKTLTSNINPYNGTNNDLYNDTGSATLVIQNVAAEHSGQYVCAAKHLDTVLTVNVSVTVTYKRKLQITGDTTVEEENVLNMTCSIESFPPALIVWKKISSNTNLHSGTYLYNDTGSATLTIPNVTAQHSGQYICTAKHLNTTVTSYVSVTVTYSRQPLINGNTTVKEGDVLNLTCSVDSIPPALIVWKDPISNTNLHIGTYTDLCNDTGSATLVIQNVTAEHSGQYICSAKHLDTTLISYINVTVTYLRQPLIIGNTTVKEGDVLNLTCSVESIPPALIVWKKPNSNTNLHIGTYTDLHNNTGSATLVIQNVTAEDSGHYICTAKHLDTTLTLYVDVTVTYKRRPLITGNTTLNEGDVLNLTCSVESIPSALIGWKKVSDNTNLQSGIHTNLHNDTGSATLFIPNVTAKDSGQYICAAKHLDTIVTVNVRVTVTWLSNIQNGSGCVLQSQVLTCVCIIEGFPLPTIQWLPLKNNTEYSVITAVSNDTVNSTVSLNVEKHGNITLECVSNNGNEEAKEKFTIHNNSKKYEQPLDLSKGYLKVIVAFLIGTLLTAVVCFLAKKYYRKKQKSSGNLHETLEMDRRQDDPQVYDGSLLEENQTLILNSGPKEVEYADTNLSL</sequence>
<protein>
    <recommendedName>
        <fullName evidence="13">Ig-like domain-containing protein</fullName>
    </recommendedName>
</protein>
<evidence type="ECO:0000256" key="6">
    <source>
        <dbReference type="ARBA" id="ARBA00022989"/>
    </source>
</evidence>
<evidence type="ECO:0000256" key="7">
    <source>
        <dbReference type="ARBA" id="ARBA00023136"/>
    </source>
</evidence>
<dbReference type="InterPro" id="IPR003598">
    <property type="entry name" value="Ig_sub2"/>
</dbReference>
<comment type="similarity">
    <text evidence="10">Belongs to the immunoglobulin superfamily. SIGLEC (sialic acid binding Ig-like lectin) family.</text>
</comment>
<dbReference type="Pfam" id="PF08205">
    <property type="entry name" value="C2-set_2"/>
    <property type="match status" value="1"/>
</dbReference>
<dbReference type="STRING" id="8154.ENSACLP00000003119"/>
<reference evidence="14" key="4">
    <citation type="submission" date="2025-09" db="UniProtKB">
        <authorList>
            <consortium name="Ensembl"/>
        </authorList>
    </citation>
    <scope>IDENTIFICATION</scope>
</reference>
<feature type="domain" description="Ig-like" evidence="13">
    <location>
        <begin position="445"/>
        <end position="533"/>
    </location>
</feature>
<keyword evidence="6 11" id="KW-1133">Transmembrane helix</keyword>
<keyword evidence="4" id="KW-0677">Repeat</keyword>